<keyword evidence="3" id="KW-1185">Reference proteome</keyword>
<proteinExistence type="predicted"/>
<dbReference type="RefSeq" id="WP_242151535.1">
    <property type="nucleotide sequence ID" value="NZ_CP093379.1"/>
</dbReference>
<evidence type="ECO:0000313" key="2">
    <source>
        <dbReference type="EMBL" id="UNM96955.1"/>
    </source>
</evidence>
<name>A0ABY3X4Y1_9GAMM</name>
<feature type="chain" id="PRO_5045621491" evidence="1">
    <location>
        <begin position="25"/>
        <end position="147"/>
    </location>
</feature>
<evidence type="ECO:0000313" key="3">
    <source>
        <dbReference type="Proteomes" id="UP000829542"/>
    </source>
</evidence>
<sequence length="147" mass="16099">MKKIVQAVAITGAMMMGTFAQANAIEDFSGCLVEKTTGADHLALIKWMYVGMSGHPSLSAMNNVTDSEKKEANQTMGILFDRLLGKDCAAEFKVVFQQHGQVGIQSAFSVLGEVAMAEMMQNADVMNDLMLFTNYIDVDAFEKMLQE</sequence>
<gene>
    <name evidence="2" type="ORF">MMG00_03635</name>
</gene>
<accession>A0ABY3X4Y1</accession>
<protein>
    <submittedName>
        <fullName evidence="2">Uncharacterized protein</fullName>
    </submittedName>
</protein>
<evidence type="ECO:0000256" key="1">
    <source>
        <dbReference type="SAM" id="SignalP"/>
    </source>
</evidence>
<organism evidence="2 3">
    <name type="scientific">Ignatzschineria rhizosphaerae</name>
    <dbReference type="NCBI Taxonomy" id="2923279"/>
    <lineage>
        <taxon>Bacteria</taxon>
        <taxon>Pseudomonadati</taxon>
        <taxon>Pseudomonadota</taxon>
        <taxon>Gammaproteobacteria</taxon>
        <taxon>Cardiobacteriales</taxon>
        <taxon>Ignatzschineriaceae</taxon>
        <taxon>Ignatzschineria</taxon>
    </lineage>
</organism>
<dbReference type="Proteomes" id="UP000829542">
    <property type="component" value="Chromosome"/>
</dbReference>
<feature type="signal peptide" evidence="1">
    <location>
        <begin position="1"/>
        <end position="24"/>
    </location>
</feature>
<keyword evidence="1" id="KW-0732">Signal</keyword>
<reference evidence="2 3" key="1">
    <citation type="submission" date="2022-03" db="EMBL/GenBank/DDBJ databases">
        <title>Ignatzschineria rhizosphaerae HR5S32.</title>
        <authorList>
            <person name="Sun J.Q."/>
            <person name="Feng J.Y."/>
        </authorList>
    </citation>
    <scope>NUCLEOTIDE SEQUENCE [LARGE SCALE GENOMIC DNA]</scope>
    <source>
        <strain evidence="2 3">HR5S32</strain>
    </source>
</reference>
<dbReference type="EMBL" id="CP093379">
    <property type="protein sequence ID" value="UNM96955.1"/>
    <property type="molecule type" value="Genomic_DNA"/>
</dbReference>